<dbReference type="EMBL" id="LAZR01000328">
    <property type="protein sequence ID" value="KKN74371.1"/>
    <property type="molecule type" value="Genomic_DNA"/>
</dbReference>
<accession>A0A0F9VLL7</accession>
<reference evidence="1" key="1">
    <citation type="journal article" date="2015" name="Nature">
        <title>Complex archaea that bridge the gap between prokaryotes and eukaryotes.</title>
        <authorList>
            <person name="Spang A."/>
            <person name="Saw J.H."/>
            <person name="Jorgensen S.L."/>
            <person name="Zaremba-Niedzwiedzka K."/>
            <person name="Martijn J."/>
            <person name="Lind A.E."/>
            <person name="van Eijk R."/>
            <person name="Schleper C."/>
            <person name="Guy L."/>
            <person name="Ettema T.J."/>
        </authorList>
    </citation>
    <scope>NUCLEOTIDE SEQUENCE</scope>
</reference>
<dbReference type="AlphaFoldDB" id="A0A0F9VLL7"/>
<organism evidence="1">
    <name type="scientific">marine sediment metagenome</name>
    <dbReference type="NCBI Taxonomy" id="412755"/>
    <lineage>
        <taxon>unclassified sequences</taxon>
        <taxon>metagenomes</taxon>
        <taxon>ecological metagenomes</taxon>
    </lineage>
</organism>
<comment type="caution">
    <text evidence="1">The sequence shown here is derived from an EMBL/GenBank/DDBJ whole genome shotgun (WGS) entry which is preliminary data.</text>
</comment>
<proteinExistence type="predicted"/>
<name>A0A0F9VLL7_9ZZZZ</name>
<sequence>MTATDTIAHHSVRTLGVHLSASTEDAQGHKASLYKAINRYVERFAVTEDGQCVCGMPLGGLLGMFTYGIVHGEGWCSACKHPARANHYITLEGEDKPRVSWVMPLPYHPDYVTERTEEVKP</sequence>
<evidence type="ECO:0000313" key="1">
    <source>
        <dbReference type="EMBL" id="KKN74371.1"/>
    </source>
</evidence>
<gene>
    <name evidence="1" type="ORF">LCGC14_0391720</name>
</gene>
<protein>
    <submittedName>
        <fullName evidence="1">Uncharacterized protein</fullName>
    </submittedName>
</protein>